<keyword evidence="2" id="KW-0378">Hydrolase</keyword>
<dbReference type="Pfam" id="PF00561">
    <property type="entry name" value="Abhydrolase_1"/>
    <property type="match status" value="1"/>
</dbReference>
<dbReference type="SUPFAM" id="SSF53474">
    <property type="entry name" value="alpha/beta-Hydrolases"/>
    <property type="match status" value="1"/>
</dbReference>
<feature type="domain" description="AB hydrolase-1" evidence="1">
    <location>
        <begin position="31"/>
        <end position="193"/>
    </location>
</feature>
<dbReference type="InterPro" id="IPR000073">
    <property type="entry name" value="AB_hydrolase_1"/>
</dbReference>
<dbReference type="Proteomes" id="UP000001929">
    <property type="component" value="Chromosome"/>
</dbReference>
<evidence type="ECO:0000313" key="3">
    <source>
        <dbReference type="Proteomes" id="UP000001929"/>
    </source>
</evidence>
<proteinExistence type="predicted"/>
<dbReference type="GO" id="GO:0016787">
    <property type="term" value="F:hydrolase activity"/>
    <property type="evidence" value="ECO:0007669"/>
    <property type="project" value="UniProtKB-KW"/>
</dbReference>
<dbReference type="PATRIC" id="fig|269796.9.peg.2969"/>
<organism evidence="2 3">
    <name type="scientific">Rhodospirillum rubrum (strain ATCC 11170 / ATH 1.1.1 / DSM 467 / LMG 4362 / NCIMB 8255 / S1)</name>
    <dbReference type="NCBI Taxonomy" id="269796"/>
    <lineage>
        <taxon>Bacteria</taxon>
        <taxon>Pseudomonadati</taxon>
        <taxon>Pseudomonadota</taxon>
        <taxon>Alphaproteobacteria</taxon>
        <taxon>Rhodospirillales</taxon>
        <taxon>Rhodospirillaceae</taxon>
        <taxon>Rhodospirillum</taxon>
    </lineage>
</organism>
<dbReference type="InterPro" id="IPR029058">
    <property type="entry name" value="AB_hydrolase_fold"/>
</dbReference>
<name>Q2RQD6_RHORT</name>
<dbReference type="ESTHER" id="rhort-q2rqd6">
    <property type="family name" value="6_AlphaBeta_hydrolase"/>
</dbReference>
<dbReference type="PANTHER" id="PTHR43798:SF33">
    <property type="entry name" value="HYDROLASE, PUTATIVE (AFU_ORTHOLOGUE AFUA_2G14860)-RELATED"/>
    <property type="match status" value="1"/>
</dbReference>
<keyword evidence="3" id="KW-1185">Reference proteome</keyword>
<dbReference type="HOGENOM" id="CLU_020336_26_0_5"/>
<dbReference type="RefSeq" id="WP_011390489.1">
    <property type="nucleotide sequence ID" value="NC_007643.1"/>
</dbReference>
<sequence length="271" mass="28975">MTGLLAIRDGDITLEGVRLRTRHLGPDRPGPRLVFLHEGLGSIGQWKAFPQALCAATGLPGFLYERQGFGGSDPIVPGPRPLAYLDHEATRVLPAVLDRLGIDQPVLVGHSDGATLALLFAAAFPTRAKAVVSIAAHVFVEEITLAGIDAAVHAWTHGDLRDRLSRHHGANTEGAFRGWAETWRLPAFRDWSMTARLPAIRCPLLAIQGEDDSYGSPRQVATIVALAGGPATPLMLPGCGHMPHLQVPERTVEAAGRFIVESLEGATPDVI</sequence>
<dbReference type="Gene3D" id="3.40.50.1820">
    <property type="entry name" value="alpha/beta hydrolase"/>
    <property type="match status" value="1"/>
</dbReference>
<dbReference type="EnsemblBacteria" id="ABC23659">
    <property type="protein sequence ID" value="ABC23659"/>
    <property type="gene ID" value="Rru_A2862"/>
</dbReference>
<dbReference type="InterPro" id="IPR050266">
    <property type="entry name" value="AB_hydrolase_sf"/>
</dbReference>
<dbReference type="PhylomeDB" id="Q2RQD6"/>
<evidence type="ECO:0000313" key="2">
    <source>
        <dbReference type="EMBL" id="ABC23659.1"/>
    </source>
</evidence>
<accession>Q2RQD6</accession>
<dbReference type="AlphaFoldDB" id="Q2RQD6"/>
<dbReference type="STRING" id="269796.Rru_A2862"/>
<dbReference type="EMBL" id="CP000230">
    <property type="protein sequence ID" value="ABC23659.1"/>
    <property type="molecule type" value="Genomic_DNA"/>
</dbReference>
<dbReference type="PANTHER" id="PTHR43798">
    <property type="entry name" value="MONOACYLGLYCEROL LIPASE"/>
    <property type="match status" value="1"/>
</dbReference>
<protein>
    <submittedName>
        <fullName evidence="2">Alpha/beta hydrolase fold</fullName>
    </submittedName>
</protein>
<dbReference type="GO" id="GO:0016020">
    <property type="term" value="C:membrane"/>
    <property type="evidence" value="ECO:0007669"/>
    <property type="project" value="TreeGrafter"/>
</dbReference>
<dbReference type="eggNOG" id="COG2267">
    <property type="taxonomic scope" value="Bacteria"/>
</dbReference>
<dbReference type="KEGG" id="rru:Rru_A2862"/>
<gene>
    <name evidence="2" type="ordered locus">Rru_A2862</name>
</gene>
<reference evidence="2 3" key="1">
    <citation type="journal article" date="2011" name="Stand. Genomic Sci.">
        <title>Complete genome sequence of Rhodospirillum rubrum type strain (S1).</title>
        <authorList>
            <person name="Munk A.C."/>
            <person name="Copeland A."/>
            <person name="Lucas S."/>
            <person name="Lapidus A."/>
            <person name="Del Rio T.G."/>
            <person name="Barry K."/>
            <person name="Detter J.C."/>
            <person name="Hammon N."/>
            <person name="Israni S."/>
            <person name="Pitluck S."/>
            <person name="Brettin T."/>
            <person name="Bruce D."/>
            <person name="Han C."/>
            <person name="Tapia R."/>
            <person name="Gilna P."/>
            <person name="Schmutz J."/>
            <person name="Larimer F."/>
            <person name="Land M."/>
            <person name="Kyrpides N.C."/>
            <person name="Mavromatis K."/>
            <person name="Richardson P."/>
            <person name="Rohde M."/>
            <person name="Goker M."/>
            <person name="Klenk H.P."/>
            <person name="Zhang Y."/>
            <person name="Roberts G.P."/>
            <person name="Reslewic S."/>
            <person name="Schwartz D.C."/>
        </authorList>
    </citation>
    <scope>NUCLEOTIDE SEQUENCE [LARGE SCALE GENOMIC DNA]</scope>
    <source>
        <strain evidence="3">ATCC 11170 / ATH 1.1.1 / DSM 467 / LMG 4362 / NCIMB 8255 / S1</strain>
    </source>
</reference>
<evidence type="ECO:0000259" key="1">
    <source>
        <dbReference type="Pfam" id="PF00561"/>
    </source>
</evidence>